<dbReference type="InterPro" id="IPR036163">
    <property type="entry name" value="HMA_dom_sf"/>
</dbReference>
<proteinExistence type="predicted"/>
<dbReference type="SUPFAM" id="SSF55008">
    <property type="entry name" value="HMA, heavy metal-associated domain"/>
    <property type="match status" value="1"/>
</dbReference>
<dbReference type="EMBL" id="JBBKTX010000004">
    <property type="protein sequence ID" value="MFK4751761.1"/>
    <property type="molecule type" value="Genomic_DNA"/>
</dbReference>
<evidence type="ECO:0000313" key="4">
    <source>
        <dbReference type="Proteomes" id="UP001620597"/>
    </source>
</evidence>
<dbReference type="PROSITE" id="PS50846">
    <property type="entry name" value="HMA_2"/>
    <property type="match status" value="1"/>
</dbReference>
<evidence type="ECO:0000256" key="1">
    <source>
        <dbReference type="ARBA" id="ARBA00022723"/>
    </source>
</evidence>
<keyword evidence="4" id="KW-1185">Reference proteome</keyword>
<organism evidence="3 4">
    <name type="scientific">Oceanobacter antarcticus</name>
    <dbReference type="NCBI Taxonomy" id="3133425"/>
    <lineage>
        <taxon>Bacteria</taxon>
        <taxon>Pseudomonadati</taxon>
        <taxon>Pseudomonadota</taxon>
        <taxon>Gammaproteobacteria</taxon>
        <taxon>Oceanospirillales</taxon>
        <taxon>Oceanospirillaceae</taxon>
        <taxon>Oceanobacter</taxon>
    </lineage>
</organism>
<dbReference type="Pfam" id="PF00403">
    <property type="entry name" value="HMA"/>
    <property type="match status" value="1"/>
</dbReference>
<dbReference type="CDD" id="cd00371">
    <property type="entry name" value="HMA"/>
    <property type="match status" value="1"/>
</dbReference>
<sequence length="65" mass="6491">MKLTVEGMTCGGCVNAVTHIIKGLDDSAEVSVSLETGLVETNAKATLEQLAAALDDGGFPAKAAG</sequence>
<feature type="domain" description="HMA" evidence="2">
    <location>
        <begin position="1"/>
        <end position="62"/>
    </location>
</feature>
<dbReference type="Proteomes" id="UP001620597">
    <property type="component" value="Unassembled WGS sequence"/>
</dbReference>
<gene>
    <name evidence="3" type="ORF">WG929_04970</name>
</gene>
<reference evidence="3 4" key="1">
    <citation type="submission" date="2024-03" db="EMBL/GenBank/DDBJ databases">
        <title>High-quality draft genome sequence of Oceanobacter sp. wDCs-4.</title>
        <authorList>
            <person name="Dong C."/>
        </authorList>
    </citation>
    <scope>NUCLEOTIDE SEQUENCE [LARGE SCALE GENOMIC DNA]</scope>
    <source>
        <strain evidence="4">wDCs-4</strain>
    </source>
</reference>
<accession>A0ABW8NFU5</accession>
<protein>
    <submittedName>
        <fullName evidence="3">Heavy-metal-associated domain-containing protein</fullName>
    </submittedName>
</protein>
<dbReference type="InterPro" id="IPR006121">
    <property type="entry name" value="HMA_dom"/>
</dbReference>
<name>A0ABW8NFU5_9GAMM</name>
<evidence type="ECO:0000259" key="2">
    <source>
        <dbReference type="PROSITE" id="PS50846"/>
    </source>
</evidence>
<dbReference type="InterPro" id="IPR017969">
    <property type="entry name" value="Heavy-metal-associated_CS"/>
</dbReference>
<keyword evidence="1" id="KW-0479">Metal-binding</keyword>
<evidence type="ECO:0000313" key="3">
    <source>
        <dbReference type="EMBL" id="MFK4751761.1"/>
    </source>
</evidence>
<dbReference type="PROSITE" id="PS01047">
    <property type="entry name" value="HMA_1"/>
    <property type="match status" value="1"/>
</dbReference>
<comment type="caution">
    <text evidence="3">The sequence shown here is derived from an EMBL/GenBank/DDBJ whole genome shotgun (WGS) entry which is preliminary data.</text>
</comment>
<dbReference type="Gene3D" id="3.30.70.100">
    <property type="match status" value="1"/>
</dbReference>
<dbReference type="RefSeq" id="WP_369856455.1">
    <property type="nucleotide sequence ID" value="NZ_JBBKTX010000004.1"/>
</dbReference>